<reference evidence="2 3" key="2">
    <citation type="submission" date="2018-11" db="EMBL/GenBank/DDBJ databases">
        <authorList>
            <consortium name="Pathogen Informatics"/>
        </authorList>
    </citation>
    <scope>NUCLEOTIDE SEQUENCE [LARGE SCALE GENOMIC DNA]</scope>
    <source>
        <strain evidence="2 3">NST_G2</strain>
    </source>
</reference>
<dbReference type="OrthoDB" id="6274242at2759"/>
<feature type="region of interest" description="Disordered" evidence="1">
    <location>
        <begin position="176"/>
        <end position="219"/>
    </location>
</feature>
<dbReference type="AlphaFoldDB" id="A0A183S9E7"/>
<proteinExistence type="predicted"/>
<evidence type="ECO:0000256" key="1">
    <source>
        <dbReference type="SAM" id="MobiDB-lite"/>
    </source>
</evidence>
<evidence type="ECO:0000313" key="3">
    <source>
        <dbReference type="Proteomes" id="UP000275846"/>
    </source>
</evidence>
<gene>
    <name evidence="2" type="ORF">SSLN_LOCUS845</name>
</gene>
<dbReference type="Proteomes" id="UP000275846">
    <property type="component" value="Unassembled WGS sequence"/>
</dbReference>
<dbReference type="WBParaSite" id="SSLN_0000087801-mRNA-1">
    <property type="protein sequence ID" value="SSLN_0000087801-mRNA-1"/>
    <property type="gene ID" value="SSLN_0000087801"/>
</dbReference>
<sequence length="219" mass="24319">MKVYLETVDESAHPAAILGQLDSEVYTVANADNLKASLTSATIFERLQGEFRRSLMPWVARAALKNRRQHADGPVVDFQRDLRVLVRQAYPNGTFTELESRSLENFVDRISLPEIKSQFLRDLPSSIKVALDITQREEALQTVRPLAQDSSSSAFGCHQAPATIQNSSVNVFAMGQRQSHDISKQTAKRQLGPPQHTPPFHGSPQPQTHSRGPPQLTSP</sequence>
<evidence type="ECO:0000313" key="4">
    <source>
        <dbReference type="WBParaSite" id="SSLN_0000087801-mRNA-1"/>
    </source>
</evidence>
<reference evidence="4" key="1">
    <citation type="submission" date="2016-06" db="UniProtKB">
        <authorList>
            <consortium name="WormBaseParasite"/>
        </authorList>
    </citation>
    <scope>IDENTIFICATION</scope>
</reference>
<keyword evidence="3" id="KW-1185">Reference proteome</keyword>
<accession>A0A183S9E7</accession>
<protein>
    <submittedName>
        <fullName evidence="4">Retrotransposon gag domain-containing protein</fullName>
    </submittedName>
</protein>
<feature type="compositionally biased region" description="Polar residues" evidence="1">
    <location>
        <begin position="204"/>
        <end position="219"/>
    </location>
</feature>
<organism evidence="4">
    <name type="scientific">Schistocephalus solidus</name>
    <name type="common">Tapeworm</name>
    <dbReference type="NCBI Taxonomy" id="70667"/>
    <lineage>
        <taxon>Eukaryota</taxon>
        <taxon>Metazoa</taxon>
        <taxon>Spiralia</taxon>
        <taxon>Lophotrochozoa</taxon>
        <taxon>Platyhelminthes</taxon>
        <taxon>Cestoda</taxon>
        <taxon>Eucestoda</taxon>
        <taxon>Diphyllobothriidea</taxon>
        <taxon>Diphyllobothriidae</taxon>
        <taxon>Schistocephalus</taxon>
    </lineage>
</organism>
<evidence type="ECO:0000313" key="2">
    <source>
        <dbReference type="EMBL" id="VDL86353.1"/>
    </source>
</evidence>
<name>A0A183S9E7_SCHSO</name>
<dbReference type="EMBL" id="UYSU01000879">
    <property type="protein sequence ID" value="VDL86353.1"/>
    <property type="molecule type" value="Genomic_DNA"/>
</dbReference>